<dbReference type="OrthoDB" id="3357408at2759"/>
<evidence type="ECO:0000256" key="1">
    <source>
        <dbReference type="SAM" id="Phobius"/>
    </source>
</evidence>
<keyword evidence="1" id="KW-0472">Membrane</keyword>
<feature type="transmembrane region" description="Helical" evidence="1">
    <location>
        <begin position="12"/>
        <end position="34"/>
    </location>
</feature>
<feature type="transmembrane region" description="Helical" evidence="1">
    <location>
        <begin position="87"/>
        <end position="111"/>
    </location>
</feature>
<feature type="transmembrane region" description="Helical" evidence="1">
    <location>
        <begin position="236"/>
        <end position="258"/>
    </location>
</feature>
<keyword evidence="1" id="KW-0812">Transmembrane</keyword>
<dbReference type="EMBL" id="KN818282">
    <property type="protein sequence ID" value="KIL61591.1"/>
    <property type="molecule type" value="Genomic_DNA"/>
</dbReference>
<organism evidence="2 3">
    <name type="scientific">Amanita muscaria (strain Koide BX008)</name>
    <dbReference type="NCBI Taxonomy" id="946122"/>
    <lineage>
        <taxon>Eukaryota</taxon>
        <taxon>Fungi</taxon>
        <taxon>Dikarya</taxon>
        <taxon>Basidiomycota</taxon>
        <taxon>Agaricomycotina</taxon>
        <taxon>Agaricomycetes</taxon>
        <taxon>Agaricomycetidae</taxon>
        <taxon>Agaricales</taxon>
        <taxon>Pluteineae</taxon>
        <taxon>Amanitaceae</taxon>
        <taxon>Amanita</taxon>
    </lineage>
</organism>
<protein>
    <submittedName>
        <fullName evidence="2">Uncharacterized protein</fullName>
    </submittedName>
</protein>
<dbReference type="AlphaFoldDB" id="A0A0C2WXP0"/>
<evidence type="ECO:0000313" key="3">
    <source>
        <dbReference type="Proteomes" id="UP000054549"/>
    </source>
</evidence>
<gene>
    <name evidence="2" type="ORF">M378DRAFT_129682</name>
</gene>
<keyword evidence="1" id="KW-1133">Transmembrane helix</keyword>
<reference evidence="2 3" key="1">
    <citation type="submission" date="2014-04" db="EMBL/GenBank/DDBJ databases">
        <title>Evolutionary Origins and Diversification of the Mycorrhizal Mutualists.</title>
        <authorList>
            <consortium name="DOE Joint Genome Institute"/>
            <consortium name="Mycorrhizal Genomics Consortium"/>
            <person name="Kohler A."/>
            <person name="Kuo A."/>
            <person name="Nagy L.G."/>
            <person name="Floudas D."/>
            <person name="Copeland A."/>
            <person name="Barry K.W."/>
            <person name="Cichocki N."/>
            <person name="Veneault-Fourrey C."/>
            <person name="LaButti K."/>
            <person name="Lindquist E.A."/>
            <person name="Lipzen A."/>
            <person name="Lundell T."/>
            <person name="Morin E."/>
            <person name="Murat C."/>
            <person name="Riley R."/>
            <person name="Ohm R."/>
            <person name="Sun H."/>
            <person name="Tunlid A."/>
            <person name="Henrissat B."/>
            <person name="Grigoriev I.V."/>
            <person name="Hibbett D.S."/>
            <person name="Martin F."/>
        </authorList>
    </citation>
    <scope>NUCLEOTIDE SEQUENCE [LARGE SCALE GENOMIC DNA]</scope>
    <source>
        <strain evidence="2 3">Koide BX008</strain>
    </source>
</reference>
<dbReference type="Proteomes" id="UP000054549">
    <property type="component" value="Unassembled WGS sequence"/>
</dbReference>
<feature type="transmembrane region" description="Helical" evidence="1">
    <location>
        <begin position="46"/>
        <end position="67"/>
    </location>
</feature>
<dbReference type="HOGENOM" id="CLU_044614_1_1_1"/>
<accession>A0A0C2WXP0</accession>
<feature type="transmembrane region" description="Helical" evidence="1">
    <location>
        <begin position="123"/>
        <end position="148"/>
    </location>
</feature>
<dbReference type="InParanoid" id="A0A0C2WXP0"/>
<feature type="transmembrane region" description="Helical" evidence="1">
    <location>
        <begin position="203"/>
        <end position="224"/>
    </location>
</feature>
<proteinExistence type="predicted"/>
<name>A0A0C2WXP0_AMAMK</name>
<sequence length="335" mass="37593">MLIVIQRAVVSVIIQALLYGIYLSTLIQCIRWLMFTDEGWKPRERMNSLTIAFATIFIFLTSTTNVINEVQYTLGRLVRDEYRRMYGIVMATVLLQQISALLTVLSVDGVLIYRCWIVYAKSWGVICVPVICCLGSLACSVLIMMIYGSTTLNSDIQKKALTGLYGCIIGTSTYTTTAIIYRIWYARKTSGSSPKRLNYLMRILAESGILYTSTIIFSLATSLIVSGNDSTWVEVLIYEISDAISFCMAGISYNLILIRVYQSRVELRDTLADSRNVGGENTLSGMRFNNAQITASLEEPSSNPRDEGIDTIESIDEIQEHRRSSDGMHRTEFGL</sequence>
<keyword evidence="3" id="KW-1185">Reference proteome</keyword>
<evidence type="ECO:0000313" key="2">
    <source>
        <dbReference type="EMBL" id="KIL61591.1"/>
    </source>
</evidence>
<feature type="transmembrane region" description="Helical" evidence="1">
    <location>
        <begin position="160"/>
        <end position="183"/>
    </location>
</feature>